<dbReference type="NCBIfam" id="TIGR01448">
    <property type="entry name" value="recD_rel"/>
    <property type="match status" value="1"/>
</dbReference>
<dbReference type="InterPro" id="IPR055446">
    <property type="entry name" value="RecD2_N_OB"/>
</dbReference>
<evidence type="ECO:0000259" key="7">
    <source>
        <dbReference type="Pfam" id="PF23139"/>
    </source>
</evidence>
<dbReference type="GO" id="GO:0009338">
    <property type="term" value="C:exodeoxyribonuclease V complex"/>
    <property type="evidence" value="ECO:0007669"/>
    <property type="project" value="TreeGrafter"/>
</dbReference>
<dbReference type="Gene3D" id="3.40.50.300">
    <property type="entry name" value="P-loop containing nucleotide triphosphate hydrolases"/>
    <property type="match status" value="2"/>
</dbReference>
<keyword evidence="2 3" id="KW-0067">ATP-binding</keyword>
<dbReference type="Gene3D" id="2.30.30.940">
    <property type="match status" value="1"/>
</dbReference>
<keyword evidence="3 8" id="KW-0347">Helicase</keyword>
<dbReference type="HAMAP" id="MF_01488">
    <property type="entry name" value="RecD2"/>
    <property type="match status" value="1"/>
</dbReference>
<dbReference type="InterPro" id="IPR027417">
    <property type="entry name" value="P-loop_NTPase"/>
</dbReference>
<accession>A0A3E4TRY0</accession>
<dbReference type="EC" id="5.6.2.3" evidence="3"/>
<dbReference type="CDD" id="cd17933">
    <property type="entry name" value="DEXSc_RecD-like"/>
    <property type="match status" value="1"/>
</dbReference>
<dbReference type="GO" id="GO:0017116">
    <property type="term" value="F:single-stranded DNA helicase activity"/>
    <property type="evidence" value="ECO:0007669"/>
    <property type="project" value="TreeGrafter"/>
</dbReference>
<evidence type="ECO:0000313" key="9">
    <source>
        <dbReference type="Proteomes" id="UP000261257"/>
    </source>
</evidence>
<dbReference type="GO" id="GO:0005524">
    <property type="term" value="F:ATP binding"/>
    <property type="evidence" value="ECO:0007669"/>
    <property type="project" value="UniProtKB-UniRule"/>
</dbReference>
<feature type="domain" description="ATP-dependent RecD2 DNA helicase-like helix-hairpin-helix" evidence="5">
    <location>
        <begin position="152"/>
        <end position="241"/>
    </location>
</feature>
<dbReference type="InterPro" id="IPR027785">
    <property type="entry name" value="UvrD-like_helicase_C"/>
</dbReference>
<dbReference type="Pfam" id="PF13245">
    <property type="entry name" value="AAA_19"/>
    <property type="match status" value="1"/>
</dbReference>
<dbReference type="SUPFAM" id="SSF47781">
    <property type="entry name" value="RuvA domain 2-like"/>
    <property type="match status" value="1"/>
</dbReference>
<evidence type="ECO:0000256" key="3">
    <source>
        <dbReference type="HAMAP-Rule" id="MF_01488"/>
    </source>
</evidence>
<dbReference type="GO" id="GO:0006310">
    <property type="term" value="P:DNA recombination"/>
    <property type="evidence" value="ECO:0007669"/>
    <property type="project" value="InterPro"/>
</dbReference>
<comment type="function">
    <text evidence="3">DNA-dependent ATPase and ATP-dependent 5'-3' DNA helicase. Has no activity on blunt DNA or DNA with 3'-overhangs, requires at least 10 bases of 5'-ssDNA for helicase activity.</text>
</comment>
<reference evidence="8 9" key="1">
    <citation type="submission" date="2018-08" db="EMBL/GenBank/DDBJ databases">
        <title>A genome reference for cultivated species of the human gut microbiota.</title>
        <authorList>
            <person name="Zou Y."/>
            <person name="Xue W."/>
            <person name="Luo G."/>
        </authorList>
    </citation>
    <scope>NUCLEOTIDE SEQUENCE [LARGE SCALE GENOMIC DNA]</scope>
    <source>
        <strain evidence="8 9">TF05-11AC</strain>
    </source>
</reference>
<dbReference type="CDD" id="cd18809">
    <property type="entry name" value="SF1_C_RecD"/>
    <property type="match status" value="1"/>
</dbReference>
<feature type="domain" description="ATP-dependent RecD2 DNA helicase SH3" evidence="6">
    <location>
        <begin position="570"/>
        <end position="635"/>
    </location>
</feature>
<keyword evidence="3" id="KW-0238">DNA-binding</keyword>
<proteinExistence type="inferred from homology"/>
<evidence type="ECO:0000256" key="1">
    <source>
        <dbReference type="ARBA" id="ARBA00022741"/>
    </source>
</evidence>
<feature type="domain" description="UvrD-like helicase C-terminal" evidence="4">
    <location>
        <begin position="652"/>
        <end position="700"/>
    </location>
</feature>
<dbReference type="PANTHER" id="PTHR43788">
    <property type="entry name" value="DNA2/NAM7 HELICASE FAMILY MEMBER"/>
    <property type="match status" value="1"/>
</dbReference>
<comment type="similarity">
    <text evidence="3">Belongs to the RecD family. RecD2 subfamily.</text>
</comment>
<dbReference type="SUPFAM" id="SSF52540">
    <property type="entry name" value="P-loop containing nucleoside triphosphate hydrolases"/>
    <property type="match status" value="1"/>
</dbReference>
<dbReference type="Pfam" id="PF23139">
    <property type="entry name" value="OB_YrrC"/>
    <property type="match status" value="1"/>
</dbReference>
<dbReference type="Gene3D" id="1.10.10.2220">
    <property type="match status" value="1"/>
</dbReference>
<dbReference type="Pfam" id="PF13538">
    <property type="entry name" value="UvrD_C_2"/>
    <property type="match status" value="1"/>
</dbReference>
<evidence type="ECO:0000256" key="2">
    <source>
        <dbReference type="ARBA" id="ARBA00022840"/>
    </source>
</evidence>
<keyword evidence="1 3" id="KW-0547">Nucleotide-binding</keyword>
<keyword evidence="3" id="KW-0378">Hydrolase</keyword>
<dbReference type="Gene3D" id="1.10.150.20">
    <property type="entry name" value="5' to 3' exonuclease, C-terminal subdomain"/>
    <property type="match status" value="1"/>
</dbReference>
<dbReference type="InterPro" id="IPR029493">
    <property type="entry name" value="RecD2-like_HHH"/>
</dbReference>
<dbReference type="Pfam" id="PF18335">
    <property type="entry name" value="SH3_13"/>
    <property type="match status" value="1"/>
</dbReference>
<feature type="domain" description="ATP-dependent RecD2 DNA helicase OB-fold" evidence="7">
    <location>
        <begin position="3"/>
        <end position="86"/>
    </location>
</feature>
<evidence type="ECO:0000259" key="4">
    <source>
        <dbReference type="Pfam" id="PF13538"/>
    </source>
</evidence>
<gene>
    <name evidence="3" type="primary">recD2</name>
    <name evidence="8" type="ORF">DXC39_30090</name>
</gene>
<evidence type="ECO:0000313" key="8">
    <source>
        <dbReference type="EMBL" id="RGL94120.1"/>
    </source>
</evidence>
<dbReference type="InterPro" id="IPR050534">
    <property type="entry name" value="Coronavir_polyprotein_1ab"/>
</dbReference>
<evidence type="ECO:0000259" key="6">
    <source>
        <dbReference type="Pfam" id="PF18335"/>
    </source>
</evidence>
<dbReference type="Proteomes" id="UP000261257">
    <property type="component" value="Unassembled WGS sequence"/>
</dbReference>
<dbReference type="GO" id="GO:0016887">
    <property type="term" value="F:ATP hydrolysis activity"/>
    <property type="evidence" value="ECO:0007669"/>
    <property type="project" value="RHEA"/>
</dbReference>
<dbReference type="InterPro" id="IPR041451">
    <property type="entry name" value="RecD2_SH13"/>
</dbReference>
<comment type="catalytic activity">
    <reaction evidence="3">
        <text>ATP + H2O = ADP + phosphate + H(+)</text>
        <dbReference type="Rhea" id="RHEA:13065"/>
        <dbReference type="ChEBI" id="CHEBI:15377"/>
        <dbReference type="ChEBI" id="CHEBI:15378"/>
        <dbReference type="ChEBI" id="CHEBI:30616"/>
        <dbReference type="ChEBI" id="CHEBI:43474"/>
        <dbReference type="ChEBI" id="CHEBI:456216"/>
        <dbReference type="EC" id="5.6.2.3"/>
    </reaction>
</comment>
<dbReference type="Pfam" id="PF14520">
    <property type="entry name" value="HHH_5"/>
    <property type="match status" value="1"/>
</dbReference>
<organism evidence="8 9">
    <name type="scientific">Hungatella hathewayi</name>
    <dbReference type="NCBI Taxonomy" id="154046"/>
    <lineage>
        <taxon>Bacteria</taxon>
        <taxon>Bacillati</taxon>
        <taxon>Bacillota</taxon>
        <taxon>Clostridia</taxon>
        <taxon>Lachnospirales</taxon>
        <taxon>Lachnospiraceae</taxon>
        <taxon>Hungatella</taxon>
    </lineage>
</organism>
<evidence type="ECO:0000259" key="5">
    <source>
        <dbReference type="Pfam" id="PF14490"/>
    </source>
</evidence>
<dbReference type="AlphaFoldDB" id="A0A3E4TRY0"/>
<dbReference type="Pfam" id="PF14490">
    <property type="entry name" value="HHH_RecD2"/>
    <property type="match status" value="1"/>
</dbReference>
<keyword evidence="3" id="KW-0413">Isomerase</keyword>
<dbReference type="InterPro" id="IPR006345">
    <property type="entry name" value="RecD2"/>
</dbReference>
<dbReference type="EMBL" id="QSSQ01000055">
    <property type="protein sequence ID" value="RGL94120.1"/>
    <property type="molecule type" value="Genomic_DNA"/>
</dbReference>
<feature type="binding site" evidence="3">
    <location>
        <begin position="358"/>
        <end position="362"/>
    </location>
    <ligand>
        <name>ATP</name>
        <dbReference type="ChEBI" id="CHEBI:30616"/>
    </ligand>
</feature>
<dbReference type="RefSeq" id="WP_007858324.1">
    <property type="nucleotide sequence ID" value="NZ_CAUFPL010000106.1"/>
</dbReference>
<comment type="caution">
    <text evidence="8">The sequence shown here is derived from an EMBL/GenBank/DDBJ whole genome shotgun (WGS) entry which is preliminary data.</text>
</comment>
<dbReference type="GO" id="GO:0003677">
    <property type="term" value="F:DNA binding"/>
    <property type="evidence" value="ECO:0007669"/>
    <property type="project" value="UniProtKB-UniRule"/>
</dbReference>
<dbReference type="InterPro" id="IPR010994">
    <property type="entry name" value="RuvA_2-like"/>
</dbReference>
<dbReference type="GO" id="GO:0043139">
    <property type="term" value="F:5'-3' DNA helicase activity"/>
    <property type="evidence" value="ECO:0007669"/>
    <property type="project" value="UniProtKB-UniRule"/>
</dbReference>
<name>A0A3E4TRY0_9FIRM</name>
<protein>
    <recommendedName>
        <fullName evidence="3">ATP-dependent RecD2 DNA helicase</fullName>
        <ecNumber evidence="3">5.6.2.3</ecNumber>
    </recommendedName>
    <alternativeName>
        <fullName evidence="3">DNA 5'-3' helicase subunit RecD2</fullName>
    </alternativeName>
</protein>
<sequence>MICKFEHRQYVNPSNGYTVATYRSGELSQVPEAGIKMDYGTEVVFTAVGTELPCLEDAEIQLDGRWEISARYGMQLQVEQFQVILPKSKEGIIGYLSSGLVKGIGLVTARAIVEKFGEDTFHVLETEPDRLLSIKGITQQKLETILESYRNSEEIRQLMVVLAPFKVTPKKAEKIWQYFGYEAVEIVKESPYRLCEISGFGFLTVDPVARASQGFLPDDPMRIKAAIQYVLKEAEGDGHLYLESRQIIDKAHLLLTKGFQPEAVSRNDIIRAGNELVLKDKILEADGTSVFLKMNREAEKTAAYHIVRLLKTQGTCLDIEKELEEAQAESGIILAQKQKDAARMVFQSPVSIITGGPGKGKTTVLKVILNIYERLRQQDSVLLCAPTGRARKNLSDSTGAPAMTIHKALYLTVDSEDDLYEDELLEEDLIIVDECTMMDMWLASILFSRVKSGARLVLVGDVDQLPSVGPGNVFKELIDSGIIPVTVLDVFFRQAKESRIILNAERINKNQKKLLYGDDFQFHMVGSDEEAAKRIGEICQEELKLHEDNPDMVQVLTPLRVNTEAGVIALNRRLQEIINPPALDKEEWKAVGAVFRVGDKVMQTKNVDDISNGDIGRVTKIMRNRNGSRTMTVDFGEISKEYEEEELSILEHAYAISIHKSQGGEYPVVILPVLRCFYPMLKRNVYYTGITRAKAKVYLVGSKADLAIAIGNNDIGKRNTMLAARLRSEAQLRGYEPGKLAA</sequence>
<dbReference type="PANTHER" id="PTHR43788:SF6">
    <property type="entry name" value="DNA HELICASE B"/>
    <property type="match status" value="1"/>
</dbReference>